<accession>A0A8H5XQV7</accession>
<evidence type="ECO:0000313" key="19">
    <source>
        <dbReference type="Proteomes" id="UP000532311"/>
    </source>
</evidence>
<feature type="active site" description="Proton donor" evidence="11">
    <location>
        <position position="436"/>
    </location>
</feature>
<feature type="compositionally biased region" description="Basic residues" evidence="15">
    <location>
        <begin position="1249"/>
        <end position="1260"/>
    </location>
</feature>
<keyword evidence="12" id="KW-0479">Metal-binding</keyword>
<dbReference type="Pfam" id="PF01532">
    <property type="entry name" value="Glyco_hydro_47"/>
    <property type="match status" value="1"/>
</dbReference>
<dbReference type="Pfam" id="PF02883">
    <property type="entry name" value="Alpha_adaptinC2"/>
    <property type="match status" value="1"/>
</dbReference>
<evidence type="ECO:0000313" key="18">
    <source>
        <dbReference type="EMBL" id="KAF5698212.1"/>
    </source>
</evidence>
<feature type="binding site" evidence="12">
    <location>
        <position position="600"/>
    </location>
    <ligand>
        <name>Ca(2+)</name>
        <dbReference type="ChEBI" id="CHEBI:29108"/>
    </ligand>
</feature>
<name>A0A8H5XQV7_9HYPO</name>
<dbReference type="InterPro" id="IPR008152">
    <property type="entry name" value="Clathrin_a/b/g-adaptin_app_Ig"/>
</dbReference>
<dbReference type="GO" id="GO:0030117">
    <property type="term" value="C:membrane coat"/>
    <property type="evidence" value="ECO:0007669"/>
    <property type="project" value="InterPro"/>
</dbReference>
<evidence type="ECO:0000256" key="12">
    <source>
        <dbReference type="PIRSR" id="PIRSR601382-2"/>
    </source>
</evidence>
<evidence type="ECO:0000256" key="4">
    <source>
        <dbReference type="ARBA" id="ARBA00007658"/>
    </source>
</evidence>
<evidence type="ECO:0000256" key="9">
    <source>
        <dbReference type="ARBA" id="ARBA00023329"/>
    </source>
</evidence>
<dbReference type="InterPro" id="IPR011989">
    <property type="entry name" value="ARM-like"/>
</dbReference>
<evidence type="ECO:0000256" key="6">
    <source>
        <dbReference type="ARBA" id="ARBA00022927"/>
    </source>
</evidence>
<comment type="cofactor">
    <cofactor evidence="12">
        <name>Ca(2+)</name>
        <dbReference type="ChEBI" id="CHEBI:29108"/>
    </cofactor>
</comment>
<dbReference type="FunFam" id="1.25.10.10:FF:000030">
    <property type="entry name" value="AP-1 complex subunit gamma"/>
    <property type="match status" value="1"/>
</dbReference>
<dbReference type="SMART" id="SM00809">
    <property type="entry name" value="Alpha_adaptinC2"/>
    <property type="match status" value="1"/>
</dbReference>
<dbReference type="Pfam" id="PF01602">
    <property type="entry name" value="Adaptin_N"/>
    <property type="match status" value="1"/>
</dbReference>
<dbReference type="SUPFAM" id="SSF48371">
    <property type="entry name" value="ARM repeat"/>
    <property type="match status" value="1"/>
</dbReference>
<keyword evidence="14" id="KW-0326">Glycosidase</keyword>
<dbReference type="PROSITE" id="PS50180">
    <property type="entry name" value="GAE"/>
    <property type="match status" value="1"/>
</dbReference>
<dbReference type="InterPro" id="IPR050840">
    <property type="entry name" value="Adaptor_Complx_Large_Subunit"/>
</dbReference>
<dbReference type="GO" id="GO:0016482">
    <property type="term" value="P:cytosolic transport"/>
    <property type="evidence" value="ECO:0007669"/>
    <property type="project" value="UniProtKB-ARBA"/>
</dbReference>
<dbReference type="GO" id="GO:0036503">
    <property type="term" value="P:ERAD pathway"/>
    <property type="evidence" value="ECO:0007669"/>
    <property type="project" value="UniProtKB-ARBA"/>
</dbReference>
<feature type="active site" evidence="11">
    <location>
        <position position="317"/>
    </location>
</feature>
<comment type="similarity">
    <text evidence="3">Belongs to the adaptor complexes large subunit family.</text>
</comment>
<dbReference type="Gene3D" id="2.60.40.1230">
    <property type="match status" value="1"/>
</dbReference>
<dbReference type="PRINTS" id="PR00747">
    <property type="entry name" value="GLYHDRLASE47"/>
</dbReference>
<dbReference type="InterPro" id="IPR016024">
    <property type="entry name" value="ARM-type_fold"/>
</dbReference>
<dbReference type="GO" id="GO:0004571">
    <property type="term" value="F:mannosyl-oligosaccharide 1,2-alpha-mannosidase activity"/>
    <property type="evidence" value="ECO:0007669"/>
    <property type="project" value="InterPro"/>
</dbReference>
<dbReference type="SUPFAM" id="SSF48225">
    <property type="entry name" value="Seven-hairpin glycosidases"/>
    <property type="match status" value="1"/>
</dbReference>
<keyword evidence="9" id="KW-0968">Cytoplasmic vesicle</keyword>
<evidence type="ECO:0000259" key="17">
    <source>
        <dbReference type="PROSITE" id="PS50180"/>
    </source>
</evidence>
<feature type="disulfide bond" evidence="13">
    <location>
        <begin position="393"/>
        <end position="422"/>
    </location>
</feature>
<feature type="region of interest" description="Disordered" evidence="15">
    <location>
        <begin position="1291"/>
        <end position="1337"/>
    </location>
</feature>
<dbReference type="EC" id="3.2.1.-" evidence="14"/>
<feature type="domain" description="GAE" evidence="17">
    <location>
        <begin position="1352"/>
        <end position="1464"/>
    </location>
</feature>
<dbReference type="GO" id="GO:0005975">
    <property type="term" value="P:carbohydrate metabolic process"/>
    <property type="evidence" value="ECO:0007669"/>
    <property type="project" value="InterPro"/>
</dbReference>
<keyword evidence="12" id="KW-0106">Calcium</keyword>
<keyword evidence="16" id="KW-0812">Transmembrane</keyword>
<dbReference type="GO" id="GO:0005829">
    <property type="term" value="C:cytosol"/>
    <property type="evidence" value="ECO:0007669"/>
    <property type="project" value="GOC"/>
</dbReference>
<dbReference type="PANTHER" id="PTHR22780">
    <property type="entry name" value="ADAPTIN, ALPHA/GAMMA/EPSILON"/>
    <property type="match status" value="1"/>
</dbReference>
<feature type="active site" description="Proton donor" evidence="11">
    <location>
        <position position="179"/>
    </location>
</feature>
<dbReference type="InterPro" id="IPR008153">
    <property type="entry name" value="GAE_dom"/>
</dbReference>
<keyword evidence="7" id="KW-0333">Golgi apparatus</keyword>
<evidence type="ECO:0000256" key="15">
    <source>
        <dbReference type="SAM" id="MobiDB-lite"/>
    </source>
</evidence>
<evidence type="ECO:0000256" key="10">
    <source>
        <dbReference type="ARBA" id="ARBA00062546"/>
    </source>
</evidence>
<gene>
    <name evidence="18" type="ORF">FGLOB1_12223</name>
</gene>
<dbReference type="Gene3D" id="1.50.10.10">
    <property type="match status" value="1"/>
</dbReference>
<comment type="subunit">
    <text evidence="10">Adaptor protein complex 1 (AP-1) is a heterotetramer composed of two large adaptins (gamma-type subunit APL4 and beta-type subunit APL2), a medium adaptin (mu-type subunit APM1) and a small adaptin (sigma-type subunit APS1). AP-1 interacts with clathrin.</text>
</comment>
<comment type="similarity">
    <text evidence="4 14">Belongs to the glycosyl hydrolase 47 family.</text>
</comment>
<evidence type="ECO:0000256" key="2">
    <source>
        <dbReference type="ARBA" id="ARBA00004555"/>
    </source>
</evidence>
<dbReference type="InterPro" id="IPR036026">
    <property type="entry name" value="Seven-hairpin_glycosidases"/>
</dbReference>
<feature type="compositionally biased region" description="Pro residues" evidence="15">
    <location>
        <begin position="1299"/>
        <end position="1310"/>
    </location>
</feature>
<dbReference type="GO" id="GO:0016192">
    <property type="term" value="P:vesicle-mediated transport"/>
    <property type="evidence" value="ECO:0007669"/>
    <property type="project" value="InterPro"/>
</dbReference>
<dbReference type="GO" id="GO:0030659">
    <property type="term" value="C:cytoplasmic vesicle membrane"/>
    <property type="evidence" value="ECO:0007669"/>
    <property type="project" value="UniProtKB-SubCell"/>
</dbReference>
<dbReference type="Gene3D" id="1.25.10.10">
    <property type="entry name" value="Leucine-rich Repeat Variant"/>
    <property type="match status" value="1"/>
</dbReference>
<keyword evidence="6" id="KW-0653">Protein transport</keyword>
<keyword evidence="14" id="KW-0378">Hydrolase</keyword>
<evidence type="ECO:0000256" key="5">
    <source>
        <dbReference type="ARBA" id="ARBA00022448"/>
    </source>
</evidence>
<dbReference type="UniPathway" id="UPA00378"/>
<evidence type="ECO:0000256" key="16">
    <source>
        <dbReference type="SAM" id="Phobius"/>
    </source>
</evidence>
<dbReference type="GO" id="GO:0006886">
    <property type="term" value="P:intracellular protein transport"/>
    <property type="evidence" value="ECO:0007669"/>
    <property type="project" value="InterPro"/>
</dbReference>
<evidence type="ECO:0000256" key="14">
    <source>
        <dbReference type="RuleBase" id="RU361193"/>
    </source>
</evidence>
<dbReference type="InterPro" id="IPR013041">
    <property type="entry name" value="Clathrin_app_Ig-like_sf"/>
</dbReference>
<keyword evidence="16" id="KW-1133">Transmembrane helix</keyword>
<dbReference type="FunFam" id="1.50.10.10:FF:000037">
    <property type="entry name" value="alpha-1,2-Mannosidase"/>
    <property type="match status" value="1"/>
</dbReference>
<evidence type="ECO:0000256" key="1">
    <source>
        <dbReference type="ARBA" id="ARBA00004156"/>
    </source>
</evidence>
<keyword evidence="19" id="KW-1185">Reference proteome</keyword>
<comment type="caution">
    <text evidence="18">The sequence shown here is derived from an EMBL/GenBank/DDBJ whole genome shotgun (WGS) entry which is preliminary data.</text>
</comment>
<dbReference type="EMBL" id="JAAQPF010000672">
    <property type="protein sequence ID" value="KAF5698212.1"/>
    <property type="molecule type" value="Genomic_DNA"/>
</dbReference>
<dbReference type="InterPro" id="IPR012341">
    <property type="entry name" value="6hp_glycosidase-like_sf"/>
</dbReference>
<dbReference type="Proteomes" id="UP000532311">
    <property type="component" value="Unassembled WGS sequence"/>
</dbReference>
<organism evidence="18 19">
    <name type="scientific">Fusarium globosum</name>
    <dbReference type="NCBI Taxonomy" id="78864"/>
    <lineage>
        <taxon>Eukaryota</taxon>
        <taxon>Fungi</taxon>
        <taxon>Dikarya</taxon>
        <taxon>Ascomycota</taxon>
        <taxon>Pezizomycotina</taxon>
        <taxon>Sordariomycetes</taxon>
        <taxon>Hypocreomycetidae</taxon>
        <taxon>Hypocreales</taxon>
        <taxon>Nectriaceae</taxon>
        <taxon>Fusarium</taxon>
        <taxon>Fusarium fujikuroi species complex</taxon>
    </lineage>
</organism>
<dbReference type="SUPFAM" id="SSF49348">
    <property type="entry name" value="Clathrin adaptor appendage domain"/>
    <property type="match status" value="1"/>
</dbReference>
<protein>
    <recommendedName>
        <fullName evidence="14">alpha-1,2-Mannosidase</fullName>
        <ecNumber evidence="14">3.2.1.-</ecNumber>
    </recommendedName>
</protein>
<dbReference type="GO" id="GO:0005509">
    <property type="term" value="F:calcium ion binding"/>
    <property type="evidence" value="ECO:0007669"/>
    <property type="project" value="InterPro"/>
</dbReference>
<evidence type="ECO:0000256" key="3">
    <source>
        <dbReference type="ARBA" id="ARBA00006613"/>
    </source>
</evidence>
<proteinExistence type="inferred from homology"/>
<dbReference type="InterPro" id="IPR001382">
    <property type="entry name" value="Glyco_hydro_47"/>
</dbReference>
<keyword evidence="5" id="KW-0813">Transport</keyword>
<evidence type="ECO:0000256" key="11">
    <source>
        <dbReference type="PIRSR" id="PIRSR601382-1"/>
    </source>
</evidence>
<feature type="active site" evidence="11">
    <location>
        <position position="514"/>
    </location>
</feature>
<feature type="transmembrane region" description="Helical" evidence="16">
    <location>
        <begin position="9"/>
        <end position="26"/>
    </location>
</feature>
<dbReference type="InterPro" id="IPR002553">
    <property type="entry name" value="Clathrin/coatomer_adapt-like_N"/>
</dbReference>
<dbReference type="GO" id="GO:0005794">
    <property type="term" value="C:Golgi apparatus"/>
    <property type="evidence" value="ECO:0007669"/>
    <property type="project" value="UniProtKB-SubCell"/>
</dbReference>
<reference evidence="18 19" key="1">
    <citation type="submission" date="2020-05" db="EMBL/GenBank/DDBJ databases">
        <title>Identification and distribution of gene clusters putatively required for synthesis of sphingolipid metabolism inhibitors in phylogenetically diverse species of the filamentous fungus Fusarium.</title>
        <authorList>
            <person name="Kim H.-S."/>
            <person name="Busman M."/>
            <person name="Brown D.W."/>
            <person name="Divon H."/>
            <person name="Uhlig S."/>
            <person name="Proctor R.H."/>
        </authorList>
    </citation>
    <scope>NUCLEOTIDE SEQUENCE [LARGE SCALE GENOMIC DNA]</scope>
    <source>
        <strain evidence="18 19">NRRL 26131</strain>
    </source>
</reference>
<evidence type="ECO:0000256" key="8">
    <source>
        <dbReference type="ARBA" id="ARBA00023136"/>
    </source>
</evidence>
<comment type="subcellular location">
    <subcellularLocation>
        <location evidence="1">Cytoplasmic vesicle membrane</location>
    </subcellularLocation>
    <subcellularLocation>
        <location evidence="2">Golgi apparatus</location>
    </subcellularLocation>
</comment>
<keyword evidence="8 16" id="KW-0472">Membrane</keyword>
<feature type="region of interest" description="Disordered" evidence="15">
    <location>
        <begin position="1240"/>
        <end position="1261"/>
    </location>
</feature>
<keyword evidence="13" id="KW-1015">Disulfide bond</keyword>
<evidence type="ECO:0000256" key="7">
    <source>
        <dbReference type="ARBA" id="ARBA00023034"/>
    </source>
</evidence>
<evidence type="ECO:0000256" key="13">
    <source>
        <dbReference type="PIRSR" id="PIRSR601382-3"/>
    </source>
</evidence>
<sequence>MAGPLRRGRLWIGVAFIWILCFWYWSNSDSGFKLFGNGDPLAGKGATAWTRRLPKYPIPKEKLAALPKITGDVKVPKIQAAAPVESAAAKELRLSRLAAVKKSFEHSWSGYSNYAWMHDEVTPLTGKSKDPFGGWAATLVDALDTLWIMDMKDEFTKAVAAADGIDFTRSPMATINIFETNIRYLGGFLSAYELSGRAHPILLKKAIELGDLLMCAFDTPNHMPVTRWEWKKSAYGQAQSPSREALVSELGSLSLELTKLSQLTSNPRFYDAVKRIGDQFESTQLNTRLPGMWPVVVDAYTPAFHAGSDFTLGGMSDSLYEYLPKWYLLLGGQLEQPRRLYENFIPVAIKHLFKRALTPSDKPVLISGDYQVTDLPGEQPKYTYVARGQHLTCFAGGMVAMGSKIFNRPADLEIASQLTDGCIWAYQATQTGLGPEVFNFISCGGVDAKDSSDCTWNEDRWLKAIEEQHAPDFRAPPLRGSDWKKPTVQDVVKKHNLPKGMIDVSDGRYILRPEAIESIFIMYRVTGDAQWMEKAWTMFETIEKVTRTEIAASAIDDVTKAEPTKMDSMESFWLAETLKYFYLIFSEFDVISLDEWVLNTEAHPLSRPDVKSALCPTSRLKGPPQRKQKYSTAHTTPSLTLALTFKQFIRNVRAAKTIADERAVIQKESAAIRASFREESHDPNIRRNNVAKLLYLFTLGERTHFGQIECLKLLASPRFADKRLGHLATSLLLDENQEVLTLVTNSLKKYTSPNALQIEHLVADFGNIASIEMSRDLFPEIETLVATANPYIRRKAALCAMRICRKVPDLQEHFIDKATQLLSDRNHGVLLCGLTLVTSLCEADEEEGGEEGIVEKFRPFVPGLVRTLKGLATSGYAPEHDVTGITDPFLQVKILHLLRVLAVGDAETSEQINDILAQVATNTESSKNVGNSILYEAVRTILDIEADSGLRVLGVNILGKFLTNRDNNIRYVALNTLIKVVAIEPNAVQRHRNTILECLRDPDISIRRRALDLSFTLINESNVRVLIRELLAFLEVADNEFKPTMTSQIGIAADKFAPNKRWHFDTMLRVLSLAGNYVKEQILSSFVRLVATTPELQTYAVQKLYINLKKDITQESLTQAGAWCIGEYADALLKGGQYEEEELVQEVKEHEVVDLFSLILNSAYATQVSTEYIVTALMKLTTRFSDPAQIEKIRRILQYHQTSLDIEIQQRVVEYGNLFSFDQVRRGVLEKMPIPQIKEESRVLGQAPTKKKAANRKSRVIKPTEQDLLDIMDAPAASPAASSTTNTDLLADILGGTSSPPPSASSPPPQQSNVSNIMDLFGSAPVPSTVSPAPPSSNLDLMSPVSSAPQPQAPAGIPCYNANDLNVTFQIQRNAEGMIQATAKFVNTSGSANLSNVSLQAAVPKSQKLQLLSISSSDLGPGAEASQMMRVSGCKGPLRLRLRIAYTHPTAGQVMDQVNWTESS</sequence>